<feature type="domain" description="Helicase C-terminal" evidence="5">
    <location>
        <begin position="967"/>
        <end position="1128"/>
    </location>
</feature>
<dbReference type="PANTHER" id="PTHR47957:SF3">
    <property type="entry name" value="ATP-DEPENDENT HELICASE HRQ1"/>
    <property type="match status" value="1"/>
</dbReference>
<keyword evidence="1" id="KW-0547">Nucleotide-binding</keyword>
<dbReference type="GO" id="GO:0043138">
    <property type="term" value="F:3'-5' DNA helicase activity"/>
    <property type="evidence" value="ECO:0007669"/>
    <property type="project" value="TreeGrafter"/>
</dbReference>
<dbReference type="Pfam" id="PF09369">
    <property type="entry name" value="MZB"/>
    <property type="match status" value="1"/>
</dbReference>
<name>A0AAF1C5H0_9CHRO</name>
<evidence type="ECO:0000256" key="3">
    <source>
        <dbReference type="SAM" id="Coils"/>
    </source>
</evidence>
<organism evidence="6">
    <name type="scientific">Cyanobacterium aponinum AL20115</name>
    <dbReference type="NCBI Taxonomy" id="3090662"/>
    <lineage>
        <taxon>Bacteria</taxon>
        <taxon>Bacillati</taxon>
        <taxon>Cyanobacteriota</taxon>
        <taxon>Cyanophyceae</taxon>
        <taxon>Oscillatoriophycideae</taxon>
        <taxon>Chroococcales</taxon>
        <taxon>Geminocystaceae</taxon>
        <taxon>Cyanobacterium</taxon>
    </lineage>
</organism>
<feature type="domain" description="Helicase ATP-binding" evidence="4">
    <location>
        <begin position="84"/>
        <end position="286"/>
    </location>
</feature>
<protein>
    <submittedName>
        <fullName evidence="6">DEAD/DEAH box helicase</fullName>
    </submittedName>
</protein>
<dbReference type="InterPro" id="IPR011545">
    <property type="entry name" value="DEAD/DEAH_box_helicase_dom"/>
</dbReference>
<dbReference type="GO" id="GO:0003676">
    <property type="term" value="F:nucleic acid binding"/>
    <property type="evidence" value="ECO:0007669"/>
    <property type="project" value="InterPro"/>
</dbReference>
<dbReference type="SMART" id="SM00487">
    <property type="entry name" value="DEXDc"/>
    <property type="match status" value="1"/>
</dbReference>
<sequence length="2160" mass="248571">MIPSLVAKELRSSIADYLRTEFSPTTPSFTNLIENFLQEEDSIFKGCYLSIGLPFRQGNVGKDFFPAVPMKFTPHLHQESAFHRLKSPNYQSTLVATGTGSGKTECYMIPILDYCYQNYRERGIKAILIYPMNALATDQAKRLAGLIWHNPHLKGKVTAGLYVGDTEREPKTTMGEDFVITDKNLLRKYPPDILLTNYKMLDYLLIRPSNQTIWGKNTPETLRYLVVDEIHTFDGAQGTDLACLIRRLKARLKTPHQHLTCVGTSATLGGQNSKQEMLHYAQTIFNESFNESAIIEEDRLSSAEFLANALIDYPLLPTSEDLLRLHTADYPSLADYIRSHFQLWFQEELKDDIEDLSWRVRLGDRLKSLFIMQNLLKILDNHRVISLRALWQELSENNSLGQRYNDEEGEIILNSLLTLGAIARNEHGRAWVNIRLQFWLRELRRMVATVSKQPRLVHYDDLTREIQRKTLPVIHCRHCGSTGWGGLRRQTADNKISCDVKDFYVGYFSQNPLITFVFPDEKPQSSLIPSPSPTGEGTISPLAPRERGLGGEGIHHRLCSQCLTLNKKDAIACNRCGSGELISVIEPSNLIQTTSKKNETLRKINNDCPLCGSKDGLVILGSRSASLASAAIGTLFTSSYNNDPKLITFSDSVQDAAHRAGFFEARTYRMTMRSAICQYLEQMSFRATPKESQNLEQIRQEFATMMRSHFNHDADYVATFMPSDLEWLKEWESLQQGGKLDPYLVKLINQRLDWEIIAELGLYSKKGGSLEKSYSCSIGLNQSLLTDSLNLLHQTLTNEIGGLENLTLDSLQKLIVGMVYYLRQQGGILHSATKGYIESGGNTFVLQYLPFMPRFGSASLKPTYLSQKNLPFFETLLKSSGNPSWYEVWAYKLLGNYSPLIISQLESIYGIILHRLVETGIFGLNLTNKNIKVWGIEQKALQVDINSHKFRCNHCSHEVLSTPQDVQLWENMPCLRPQCHGFYQENVTLTSNFYRNLYRQGNLRRIFAREHTGLLSREVREELENRFIQGDRKTDPNLLSATSTLEMGIDIGDLSSVLLCSIPPNQANYQQRVGRAGRRDGNALISAIANGTPHDLYFWANPLKMLDGGVNPPGSYLDASAILQRQLTAYCLDRWVVADNKSIQILEELGKVLGAIESKNLSRFPYPWLDYIDQHQQELLQDFIDLFSHFVPSKGIKDTDEGRQQNFLQNSNYDNEQNITNQGIISDSTIEQLRLFIDKGQDNEGGLTWQILNRLQEVVEERKRLKNQIDTLKRRLKKKETEAKSQHYDEEVAELKRERDGLMELVKQINQKNILNFLTDEGLLPNYAFPEPGVTLKSVIWRKNNSQNSKYDTKPFEYERPSAIAIRELVPSGVFYAEGRQVKIDQIDLSLSKVQEWRLCRNCSFATEAIRDIAHQATCPRCGDIMWSDEGRKRKLLRLRQVMATSSAKDSAISDDRDERNTAFFTRQMLVDFEPNFCENSYLIDDETFPFGFEFISNVTFREINFGEPSHLADNFEVAGESFPRAGFKICRHCGKVQNSRDEKKNHTFTCTTHNKKQREEDIVDVVYLFREFSSEAIRFLMPIDTLNSDQQLHSFIASLQLGLKLYFKGNVDHLKTLINQEPSFNSPRLLRKPFLFLYDTIPGGSGYLRQLLRNPDNFFQLFQQALMVLKTCECEDGCYNCLYGYRNSFDRDYTSRTVARNLLNSILSRQCHLKPHKSNLSQVPLNALFDSVLEQRFIEALRHYRHNDQPTIVRKEIINGKAGYFVQIGEKSWNIEPQVELSTNQGVNIPSRADFVFYPTKKEQSKPIAIFTDGWQYHCDRISSDFSQRMAINKTGEYYIWSLTWQDVESEFNGNKNQDYYYNFIENQSNKTFTDNKNRLYQQYQCTEALELINKNSFLWLMNWLVNPDEQLWTKFSLVNTLAYINPFIAKDTEKKAQWYQDLARYISPHLFLELEKQIKISIYGDFCYYSSDNVLLVDIKSSIAPKLHQEGNPQSVFSLITLNLNEEETEEEKQKLWNGILRLFNLYQFLPYNYLITPDNQLDAIVESDIQKHSPQVTVTTSKQWLAIEKFALEEVYPLIAHMKENNWQLPETGYELTNDIGTVIAEAELAWSDYQFAIVIDESEKQPFSQYNWVAVTLEEILTNPQSYYEQYLTNTT</sequence>
<gene>
    <name evidence="6" type="ORF">SAY89_00960</name>
</gene>
<keyword evidence="2" id="KW-0067">ATP-binding</keyword>
<dbReference type="PROSITE" id="PS51192">
    <property type="entry name" value="HELICASE_ATP_BIND_1"/>
    <property type="match status" value="1"/>
</dbReference>
<dbReference type="InterPro" id="IPR014001">
    <property type="entry name" value="Helicase_ATP-bd"/>
</dbReference>
<dbReference type="SUPFAM" id="SSF52540">
    <property type="entry name" value="P-loop containing nucleoside triphosphate hydrolases"/>
    <property type="match status" value="2"/>
</dbReference>
<dbReference type="PROSITE" id="PS51194">
    <property type="entry name" value="HELICASE_CTER"/>
    <property type="match status" value="1"/>
</dbReference>
<keyword evidence="6" id="KW-0347">Helicase</keyword>
<dbReference type="RefSeq" id="WP_320001654.1">
    <property type="nucleotide sequence ID" value="NZ_CP138348.1"/>
</dbReference>
<dbReference type="GO" id="GO:0036297">
    <property type="term" value="P:interstrand cross-link repair"/>
    <property type="evidence" value="ECO:0007669"/>
    <property type="project" value="TreeGrafter"/>
</dbReference>
<dbReference type="Gene3D" id="3.40.50.300">
    <property type="entry name" value="P-loop containing nucleotide triphosphate hydrolases"/>
    <property type="match status" value="2"/>
</dbReference>
<evidence type="ECO:0000259" key="5">
    <source>
        <dbReference type="PROSITE" id="PS51194"/>
    </source>
</evidence>
<dbReference type="EMBL" id="CP138348">
    <property type="protein sequence ID" value="WPF88871.1"/>
    <property type="molecule type" value="Genomic_DNA"/>
</dbReference>
<evidence type="ECO:0000256" key="1">
    <source>
        <dbReference type="ARBA" id="ARBA00022741"/>
    </source>
</evidence>
<dbReference type="Pfam" id="PF00270">
    <property type="entry name" value="DEAD"/>
    <property type="match status" value="1"/>
</dbReference>
<dbReference type="GO" id="GO:0006289">
    <property type="term" value="P:nucleotide-excision repair"/>
    <property type="evidence" value="ECO:0007669"/>
    <property type="project" value="TreeGrafter"/>
</dbReference>
<dbReference type="InterPro" id="IPR001650">
    <property type="entry name" value="Helicase_C-like"/>
</dbReference>
<accession>A0AAF1C5H0</accession>
<dbReference type="PANTHER" id="PTHR47957">
    <property type="entry name" value="ATP-DEPENDENT HELICASE HRQ1"/>
    <property type="match status" value="1"/>
</dbReference>
<evidence type="ECO:0000256" key="2">
    <source>
        <dbReference type="ARBA" id="ARBA00022840"/>
    </source>
</evidence>
<keyword evidence="6" id="KW-0378">Hydrolase</keyword>
<dbReference type="Pfam" id="PF00271">
    <property type="entry name" value="Helicase_C"/>
    <property type="match status" value="1"/>
</dbReference>
<dbReference type="InterPro" id="IPR027417">
    <property type="entry name" value="P-loop_NTPase"/>
</dbReference>
<feature type="coiled-coil region" evidence="3">
    <location>
        <begin position="1255"/>
        <end position="1312"/>
    </location>
</feature>
<dbReference type="InterPro" id="IPR018973">
    <property type="entry name" value="MZB"/>
</dbReference>
<proteinExistence type="predicted"/>
<reference evidence="6" key="1">
    <citation type="submission" date="2023-11" db="EMBL/GenBank/DDBJ databases">
        <title>Genome sequence of Cyanobacterium aponinum BCRC AL20115.</title>
        <authorList>
            <person name="Chang H.-Y."/>
            <person name="Lin K.-M."/>
            <person name="Hsueh H.-T."/>
            <person name="Chu H.-A."/>
            <person name="Kuo C.-H."/>
        </authorList>
    </citation>
    <scope>NUCLEOTIDE SEQUENCE</scope>
    <source>
        <strain evidence="6">AL20115</strain>
    </source>
</reference>
<evidence type="ECO:0000259" key="4">
    <source>
        <dbReference type="PROSITE" id="PS51192"/>
    </source>
</evidence>
<evidence type="ECO:0000313" key="6">
    <source>
        <dbReference type="EMBL" id="WPF88871.1"/>
    </source>
</evidence>
<keyword evidence="3" id="KW-0175">Coiled coil</keyword>
<dbReference type="SMART" id="SM00490">
    <property type="entry name" value="HELICc"/>
    <property type="match status" value="1"/>
</dbReference>
<dbReference type="GO" id="GO:0005524">
    <property type="term" value="F:ATP binding"/>
    <property type="evidence" value="ECO:0007669"/>
    <property type="project" value="UniProtKB-KW"/>
</dbReference>